<dbReference type="RefSeq" id="XP_008863587.1">
    <property type="nucleotide sequence ID" value="XM_008865365.1"/>
</dbReference>
<dbReference type="EMBL" id="KI913954">
    <property type="protein sequence ID" value="ETW07494.1"/>
    <property type="molecule type" value="Genomic_DNA"/>
</dbReference>
<accession>A0A024UMI2</accession>
<dbReference type="GeneID" id="20079051"/>
<protein>
    <submittedName>
        <fullName evidence="2">Uncharacterized protein</fullName>
    </submittedName>
</protein>
<feature type="region of interest" description="Disordered" evidence="1">
    <location>
        <begin position="1"/>
        <end position="21"/>
    </location>
</feature>
<feature type="region of interest" description="Disordered" evidence="1">
    <location>
        <begin position="92"/>
        <end position="113"/>
    </location>
</feature>
<name>A0A024UMI2_9STRA</name>
<reference evidence="2" key="1">
    <citation type="submission" date="2013-12" db="EMBL/GenBank/DDBJ databases">
        <title>The Genome Sequence of Aphanomyces invadans NJM9701.</title>
        <authorList>
            <consortium name="The Broad Institute Genomics Platform"/>
            <person name="Russ C."/>
            <person name="Tyler B."/>
            <person name="van West P."/>
            <person name="Dieguez-Uribeondo J."/>
            <person name="Young S.K."/>
            <person name="Zeng Q."/>
            <person name="Gargeya S."/>
            <person name="Fitzgerald M."/>
            <person name="Abouelleil A."/>
            <person name="Alvarado L."/>
            <person name="Chapman S.B."/>
            <person name="Gainer-Dewar J."/>
            <person name="Goldberg J."/>
            <person name="Griggs A."/>
            <person name="Gujja S."/>
            <person name="Hansen M."/>
            <person name="Howarth C."/>
            <person name="Imamovic A."/>
            <person name="Ireland A."/>
            <person name="Larimer J."/>
            <person name="McCowan C."/>
            <person name="Murphy C."/>
            <person name="Pearson M."/>
            <person name="Poon T.W."/>
            <person name="Priest M."/>
            <person name="Roberts A."/>
            <person name="Saif S."/>
            <person name="Shea T."/>
            <person name="Sykes S."/>
            <person name="Wortman J."/>
            <person name="Nusbaum C."/>
            <person name="Birren B."/>
        </authorList>
    </citation>
    <scope>NUCLEOTIDE SEQUENCE [LARGE SCALE GENOMIC DNA]</scope>
    <source>
        <strain evidence="2">NJM9701</strain>
    </source>
</reference>
<organism evidence="2">
    <name type="scientific">Aphanomyces invadans</name>
    <dbReference type="NCBI Taxonomy" id="157072"/>
    <lineage>
        <taxon>Eukaryota</taxon>
        <taxon>Sar</taxon>
        <taxon>Stramenopiles</taxon>
        <taxon>Oomycota</taxon>
        <taxon>Saprolegniomycetes</taxon>
        <taxon>Saprolegniales</taxon>
        <taxon>Verrucalvaceae</taxon>
        <taxon>Aphanomyces</taxon>
    </lineage>
</organism>
<dbReference type="AlphaFoldDB" id="A0A024UMI2"/>
<evidence type="ECO:0000256" key="1">
    <source>
        <dbReference type="SAM" id="MobiDB-lite"/>
    </source>
</evidence>
<evidence type="ECO:0000313" key="2">
    <source>
        <dbReference type="EMBL" id="ETW07494.1"/>
    </source>
</evidence>
<dbReference type="VEuPathDB" id="FungiDB:H310_02001"/>
<gene>
    <name evidence="2" type="ORF">H310_02001</name>
</gene>
<proteinExistence type="predicted"/>
<sequence>MDTTSDALPRRTPPPRPVLHPKETLQSILKHVNTSAASSAMADNGLLSVESPLPRETSSYIKHHRSYTPPKRVLVPLPPSTSSTQRQLFHRQQKHKPPSIIQITPTPTPQFEDDNTVDETTMLHRRLLHAATVVRTQRNRMTHRHQNETHITFPVGRGGVPHSNSPPRAISVPFRRSIQAPSLSHLVVPR</sequence>